<dbReference type="SUPFAM" id="SSF53137">
    <property type="entry name" value="Translational machinery components"/>
    <property type="match status" value="1"/>
</dbReference>
<dbReference type="GeneID" id="36937387"/>
<keyword evidence="2" id="KW-0687">Ribonucleoprotein</keyword>
<keyword evidence="3" id="KW-0812">Transmembrane</keyword>
<dbReference type="EMBL" id="MF997421">
    <property type="protein sequence ID" value="AVR57562.1"/>
    <property type="molecule type" value="Genomic_DNA"/>
</dbReference>
<keyword evidence="4" id="KW-0496">Mitochondrion</keyword>
<feature type="transmembrane region" description="Helical" evidence="3">
    <location>
        <begin position="46"/>
        <end position="65"/>
    </location>
</feature>
<protein>
    <submittedName>
        <fullName evidence="4">Ribosomal protein S11</fullName>
    </submittedName>
</protein>
<geneLocation type="mitochondrion" evidence="4"/>
<evidence type="ECO:0000313" key="4">
    <source>
        <dbReference type="EMBL" id="AVR57562.1"/>
    </source>
</evidence>
<gene>
    <name evidence="4" type="primary">rps11</name>
</gene>
<dbReference type="InterPro" id="IPR036967">
    <property type="entry name" value="Ribosomal_uS11_sf"/>
</dbReference>
<dbReference type="GO" id="GO:0006412">
    <property type="term" value="P:translation"/>
    <property type="evidence" value="ECO:0007669"/>
    <property type="project" value="InterPro"/>
</dbReference>
<name>A0A3G1PWE4_9STRA</name>
<keyword evidence="3" id="KW-1133">Transmembrane helix</keyword>
<keyword evidence="3" id="KW-0472">Membrane</keyword>
<dbReference type="RefSeq" id="YP_009485498.1">
    <property type="nucleotide sequence ID" value="NC_037728.1"/>
</dbReference>
<dbReference type="GO" id="GO:0003735">
    <property type="term" value="F:structural constituent of ribosome"/>
    <property type="evidence" value="ECO:0007669"/>
    <property type="project" value="InterPro"/>
</dbReference>
<keyword evidence="1 4" id="KW-0689">Ribosomal protein</keyword>
<sequence>MFLKNIITIYFNKYFIIFNYDFLFFKTKFIHSVFQKNPLFFNYVNFILFYFSNFYKNYFFNFFFYKNYLLIDLFLKINLLKSNTFINLTNFSGQSIIILNSGLLKFKGSQKTKKLALNSLIKKLNFYFINFKTNYLILQFKGLKINKNFIFNKLKQFILLKGIFNLNLQPFNGCKPKKLKKKYYKKIF</sequence>
<dbReference type="AlphaFoldDB" id="A0A3G1PWE4"/>
<feature type="transmembrane region" description="Helical" evidence="3">
    <location>
        <begin position="6"/>
        <end position="25"/>
    </location>
</feature>
<reference evidence="4" key="1">
    <citation type="journal article" date="2018" name="Mitochondrial DNA A DNA Mapp Seq Anal">
        <title>Comparative analysis of the mitochondrial genomes of six newly sequenced diatoms reveals group II introns in the barcoding region of cox1.</title>
        <authorList>
            <person name="Pogoda C.S."/>
            <person name="Keepers K.G."/>
            <person name="Hamsher S.E."/>
            <person name="Stepanek J.G."/>
            <person name="Kane N.C."/>
            <person name="Kociolek J.P."/>
        </authorList>
    </citation>
    <scope>NUCLEOTIDE SEQUENCE</scope>
</reference>
<organism evidence="4">
    <name type="scientific">Melosira undulata</name>
    <dbReference type="NCBI Taxonomy" id="2133757"/>
    <lineage>
        <taxon>Eukaryota</taxon>
        <taxon>Sar</taxon>
        <taxon>Stramenopiles</taxon>
        <taxon>Ochrophyta</taxon>
        <taxon>Bacillariophyta</taxon>
        <taxon>Coscinodiscophyceae</taxon>
        <taxon>Coscinodiscophycidae</taxon>
        <taxon>Melosirales</taxon>
        <taxon>Melosiraceae</taxon>
        <taxon>Melosira</taxon>
    </lineage>
</organism>
<evidence type="ECO:0000256" key="3">
    <source>
        <dbReference type="SAM" id="Phobius"/>
    </source>
</evidence>
<proteinExistence type="predicted"/>
<evidence type="ECO:0000256" key="2">
    <source>
        <dbReference type="ARBA" id="ARBA00023274"/>
    </source>
</evidence>
<accession>A0A3G1PWE4</accession>
<evidence type="ECO:0000256" key="1">
    <source>
        <dbReference type="ARBA" id="ARBA00022980"/>
    </source>
</evidence>
<dbReference type="Gene3D" id="3.30.420.80">
    <property type="entry name" value="Ribosomal protein S11"/>
    <property type="match status" value="1"/>
</dbReference>
<dbReference type="GO" id="GO:0005840">
    <property type="term" value="C:ribosome"/>
    <property type="evidence" value="ECO:0007669"/>
    <property type="project" value="UniProtKB-KW"/>
</dbReference>
<dbReference type="GO" id="GO:1990904">
    <property type="term" value="C:ribonucleoprotein complex"/>
    <property type="evidence" value="ECO:0007669"/>
    <property type="project" value="UniProtKB-KW"/>
</dbReference>